<dbReference type="PANTHER" id="PTHR10504:SF143">
    <property type="entry name" value="BPI2 DOMAIN-CONTAINING PROTEIN"/>
    <property type="match status" value="1"/>
</dbReference>
<keyword evidence="3" id="KW-0812">Transmembrane</keyword>
<feature type="transmembrane region" description="Helical" evidence="3">
    <location>
        <begin position="457"/>
        <end position="476"/>
    </location>
</feature>
<dbReference type="Proteomes" id="UP000280834">
    <property type="component" value="Unassembled WGS sequence"/>
</dbReference>
<dbReference type="SUPFAM" id="SSF55394">
    <property type="entry name" value="Bactericidal permeability-increasing protein, BPI"/>
    <property type="match status" value="3"/>
</dbReference>
<name>A0A0R3QSG6_9BILA</name>
<proteinExistence type="inferred from homology"/>
<evidence type="ECO:0000313" key="9">
    <source>
        <dbReference type="WBParaSite" id="BTMF_0001066801-mRNA-1"/>
    </source>
</evidence>
<evidence type="ECO:0000259" key="5">
    <source>
        <dbReference type="SMART" id="SM00328"/>
    </source>
</evidence>
<dbReference type="SMART" id="SM00329">
    <property type="entry name" value="BPI2"/>
    <property type="match status" value="1"/>
</dbReference>
<reference evidence="7 8" key="2">
    <citation type="submission" date="2018-11" db="EMBL/GenBank/DDBJ databases">
        <authorList>
            <consortium name="Pathogen Informatics"/>
        </authorList>
    </citation>
    <scope>NUCLEOTIDE SEQUENCE [LARGE SCALE GENOMIC DNA]</scope>
</reference>
<evidence type="ECO:0000259" key="6">
    <source>
        <dbReference type="SMART" id="SM00329"/>
    </source>
</evidence>
<keyword evidence="8" id="KW-1185">Reference proteome</keyword>
<dbReference type="Pfam" id="PF02886">
    <property type="entry name" value="LBP_BPI_CETP_C"/>
    <property type="match status" value="2"/>
</dbReference>
<dbReference type="STRING" id="42155.A0A0R3QSG6"/>
<protein>
    <submittedName>
        <fullName evidence="9">BPI2 domain-containing protein</fullName>
    </submittedName>
</protein>
<dbReference type="AlphaFoldDB" id="A0A0R3QSG6"/>
<evidence type="ECO:0000256" key="4">
    <source>
        <dbReference type="SAM" id="SignalP"/>
    </source>
</evidence>
<evidence type="ECO:0000313" key="7">
    <source>
        <dbReference type="EMBL" id="VDO29142.1"/>
    </source>
</evidence>
<feature type="chain" id="PRO_5043130819" evidence="4">
    <location>
        <begin position="21"/>
        <end position="611"/>
    </location>
</feature>
<accession>A0A0R3QSG6</accession>
<feature type="domain" description="Lipid-binding serum glycoprotein N-terminal" evidence="5">
    <location>
        <begin position="49"/>
        <end position="276"/>
    </location>
</feature>
<dbReference type="Gene3D" id="3.15.10.10">
    <property type="entry name" value="Bactericidal permeability-increasing protein, domain 1"/>
    <property type="match status" value="1"/>
</dbReference>
<evidence type="ECO:0000313" key="8">
    <source>
        <dbReference type="Proteomes" id="UP000280834"/>
    </source>
</evidence>
<organism evidence="9">
    <name type="scientific">Brugia timori</name>
    <dbReference type="NCBI Taxonomy" id="42155"/>
    <lineage>
        <taxon>Eukaryota</taxon>
        <taxon>Metazoa</taxon>
        <taxon>Ecdysozoa</taxon>
        <taxon>Nematoda</taxon>
        <taxon>Chromadorea</taxon>
        <taxon>Rhabditida</taxon>
        <taxon>Spirurina</taxon>
        <taxon>Spiruromorpha</taxon>
        <taxon>Filarioidea</taxon>
        <taxon>Onchocercidae</taxon>
        <taxon>Brugia</taxon>
    </lineage>
</organism>
<dbReference type="GO" id="GO:0008289">
    <property type="term" value="F:lipid binding"/>
    <property type="evidence" value="ECO:0007669"/>
    <property type="project" value="InterPro"/>
</dbReference>
<dbReference type="InterPro" id="IPR017943">
    <property type="entry name" value="Bactericidal_perm-incr_a/b_dom"/>
</dbReference>
<dbReference type="InterPro" id="IPR001124">
    <property type="entry name" value="Lipid-bd_serum_glycop_C"/>
</dbReference>
<sequence length="611" mass="69163">MAFTHATFLHLLIYNILSFADIHLHPLLQVDRNFFVKIYLSSSSAVRIRILPRAVAYLNNIGAEILNEQLPRLSISNLKQRINNGQGYILLSRIRVSRYKRPTEHIISTSAPNKIIWIMKNLNIGLIGSLSGEVNILVPMKLEGEAEVLAYGVNFQLESALERSETGRARVSIIFCRTTIQLMNIEIHNGGMTGIALNLFKQGISEQIRSLIETLICKKVTEFINDDFNEKLLQTQTKTSLADVIRINAFAAIGLPNTKELMETFRSYNINISYSHLEELATNQYTSIILYFRLNEDPLCYKNTVEISNMGEISLIIGQNIKKTPFSAAPMFWPKKPLQNAMIHLLISDYIANALLYHAFSERLLQFVVDDQTISSLGPLLRTSCTTGICFADLIPQIAEQYPDSKVRLTFTPTRAPVVLFQAKQGGSRNFLVFHYVQKSYLFISYTSTTFFIQIEFMFAGVLMANINGLVFMYIVESNKISHQAAAFALDIVANIKLHVENNTLLGKTSVDSFQLKNKYGYINISDDELSDVALLSSEMLQRFINDFLRGGFPIPVPKVLRINITQLQILDRSVFISADFALDRKRVNNLALQAFTDVKYFPPSEHIQSN</sequence>
<dbReference type="PANTHER" id="PTHR10504">
    <property type="entry name" value="BACTERICIDAL PERMEABILITY-INCREASING BPI PROTEIN-RELATED"/>
    <property type="match status" value="1"/>
</dbReference>
<dbReference type="EMBL" id="UZAG01016554">
    <property type="protein sequence ID" value="VDO29142.1"/>
    <property type="molecule type" value="Genomic_DNA"/>
</dbReference>
<dbReference type="InterPro" id="IPR017942">
    <property type="entry name" value="Lipid-bd_serum_glycop_N"/>
</dbReference>
<reference evidence="9" key="1">
    <citation type="submission" date="2017-02" db="UniProtKB">
        <authorList>
            <consortium name="WormBaseParasite"/>
        </authorList>
    </citation>
    <scope>IDENTIFICATION</scope>
</reference>
<dbReference type="SMART" id="SM00328">
    <property type="entry name" value="BPI1"/>
    <property type="match status" value="1"/>
</dbReference>
<keyword evidence="3" id="KW-1133">Transmembrane helix</keyword>
<dbReference type="InterPro" id="IPR032942">
    <property type="entry name" value="BPI/LBP/Plunc"/>
</dbReference>
<keyword evidence="4" id="KW-0732">Signal</keyword>
<keyword evidence="2" id="KW-1015">Disulfide bond</keyword>
<feature type="signal peptide" evidence="4">
    <location>
        <begin position="1"/>
        <end position="20"/>
    </location>
</feature>
<evidence type="ECO:0000256" key="1">
    <source>
        <dbReference type="ARBA" id="ARBA00007292"/>
    </source>
</evidence>
<evidence type="ECO:0000256" key="3">
    <source>
        <dbReference type="SAM" id="Phobius"/>
    </source>
</evidence>
<dbReference type="Pfam" id="PF01273">
    <property type="entry name" value="LBP_BPI_CETP"/>
    <property type="match status" value="1"/>
</dbReference>
<dbReference type="GO" id="GO:0005615">
    <property type="term" value="C:extracellular space"/>
    <property type="evidence" value="ECO:0007669"/>
    <property type="project" value="TreeGrafter"/>
</dbReference>
<evidence type="ECO:0000256" key="2">
    <source>
        <dbReference type="ARBA" id="ARBA00023157"/>
    </source>
</evidence>
<dbReference type="WBParaSite" id="BTMF_0001066801-mRNA-1">
    <property type="protein sequence ID" value="BTMF_0001066801-mRNA-1"/>
    <property type="gene ID" value="BTMF_0001066801"/>
</dbReference>
<gene>
    <name evidence="7" type="ORF">BTMF_LOCUS8702</name>
</gene>
<comment type="similarity">
    <text evidence="1">Belongs to the BPI/LBP/Plunc superfamily. BPI/LBP family.</text>
</comment>
<dbReference type="Gene3D" id="3.15.20.10">
    <property type="entry name" value="Bactericidal permeability-increasing protein, domain 2"/>
    <property type="match status" value="1"/>
</dbReference>
<feature type="domain" description="Lipid-binding serum glycoprotein C-terminal" evidence="6">
    <location>
        <begin position="337"/>
        <end position="579"/>
    </location>
</feature>
<keyword evidence="3" id="KW-0472">Membrane</keyword>